<dbReference type="InterPro" id="IPR005599">
    <property type="entry name" value="GPI_mannosylTrfase"/>
</dbReference>
<dbReference type="EMBL" id="CCKQ01005638">
    <property type="protein sequence ID" value="CDW76889.1"/>
    <property type="molecule type" value="Genomic_DNA"/>
</dbReference>
<keyword evidence="3" id="KW-0808">Transferase</keyword>
<accession>A0A078A4W9</accession>
<organism evidence="9 10">
    <name type="scientific">Stylonychia lemnae</name>
    <name type="common">Ciliate</name>
    <dbReference type="NCBI Taxonomy" id="5949"/>
    <lineage>
        <taxon>Eukaryota</taxon>
        <taxon>Sar</taxon>
        <taxon>Alveolata</taxon>
        <taxon>Ciliophora</taxon>
        <taxon>Intramacronucleata</taxon>
        <taxon>Spirotrichea</taxon>
        <taxon>Stichotrichia</taxon>
        <taxon>Sporadotrichida</taxon>
        <taxon>Oxytrichidae</taxon>
        <taxon>Stylonychinae</taxon>
        <taxon>Stylonychia</taxon>
    </lineage>
</organism>
<keyword evidence="7 8" id="KW-0472">Membrane</keyword>
<feature type="transmembrane region" description="Helical" evidence="8">
    <location>
        <begin position="163"/>
        <end position="185"/>
    </location>
</feature>
<evidence type="ECO:0000256" key="3">
    <source>
        <dbReference type="ARBA" id="ARBA00022679"/>
    </source>
</evidence>
<dbReference type="OMA" id="YSTRSHI"/>
<evidence type="ECO:0000313" key="9">
    <source>
        <dbReference type="EMBL" id="CDW76889.1"/>
    </source>
</evidence>
<dbReference type="OrthoDB" id="416834at2759"/>
<evidence type="ECO:0000256" key="8">
    <source>
        <dbReference type="RuleBase" id="RU363075"/>
    </source>
</evidence>
<dbReference type="InParanoid" id="A0A078A4W9"/>
<feature type="transmembrane region" description="Helical" evidence="8">
    <location>
        <begin position="320"/>
        <end position="338"/>
    </location>
</feature>
<comment type="similarity">
    <text evidence="8">Belongs to the glycosyltransferase 22 family.</text>
</comment>
<feature type="transmembrane region" description="Helical" evidence="8">
    <location>
        <begin position="344"/>
        <end position="361"/>
    </location>
</feature>
<proteinExistence type="inferred from homology"/>
<name>A0A078A4W9_STYLE</name>
<dbReference type="GO" id="GO:0005789">
    <property type="term" value="C:endoplasmic reticulum membrane"/>
    <property type="evidence" value="ECO:0007669"/>
    <property type="project" value="UniProtKB-SubCell"/>
</dbReference>
<dbReference type="PANTHER" id="PTHR22760">
    <property type="entry name" value="GLYCOSYLTRANSFERASE"/>
    <property type="match status" value="1"/>
</dbReference>
<dbReference type="AlphaFoldDB" id="A0A078A4W9"/>
<dbReference type="PANTHER" id="PTHR22760:SF4">
    <property type="entry name" value="GPI MANNOSYLTRANSFERASE 3"/>
    <property type="match status" value="1"/>
</dbReference>
<dbReference type="Pfam" id="PF03901">
    <property type="entry name" value="Glyco_transf_22"/>
    <property type="match status" value="1"/>
</dbReference>
<dbReference type="FunCoup" id="A0A078A4W9">
    <property type="interactions" value="299"/>
</dbReference>
<evidence type="ECO:0000313" key="10">
    <source>
        <dbReference type="Proteomes" id="UP000039865"/>
    </source>
</evidence>
<dbReference type="EC" id="2.4.1.-" evidence="8"/>
<keyword evidence="5 8" id="KW-0256">Endoplasmic reticulum</keyword>
<evidence type="ECO:0000256" key="1">
    <source>
        <dbReference type="ARBA" id="ARBA00004477"/>
    </source>
</evidence>
<evidence type="ECO:0000256" key="2">
    <source>
        <dbReference type="ARBA" id="ARBA00022676"/>
    </source>
</evidence>
<feature type="transmembrane region" description="Helical" evidence="8">
    <location>
        <begin position="285"/>
        <end position="308"/>
    </location>
</feature>
<keyword evidence="6 8" id="KW-1133">Transmembrane helix</keyword>
<feature type="transmembrane region" description="Helical" evidence="8">
    <location>
        <begin position="233"/>
        <end position="252"/>
    </location>
</feature>
<keyword evidence="4 8" id="KW-0812">Transmembrane</keyword>
<evidence type="ECO:0000256" key="6">
    <source>
        <dbReference type="ARBA" id="ARBA00022989"/>
    </source>
</evidence>
<reference evidence="9 10" key="1">
    <citation type="submission" date="2014-06" db="EMBL/GenBank/DDBJ databases">
        <authorList>
            <person name="Swart Estienne"/>
        </authorList>
    </citation>
    <scope>NUCLEOTIDE SEQUENCE [LARGE SCALE GENOMIC DNA]</scope>
    <source>
        <strain evidence="9 10">130c</strain>
    </source>
</reference>
<feature type="transmembrane region" description="Helical" evidence="8">
    <location>
        <begin position="373"/>
        <end position="392"/>
    </location>
</feature>
<evidence type="ECO:0000256" key="4">
    <source>
        <dbReference type="ARBA" id="ARBA00022692"/>
    </source>
</evidence>
<evidence type="ECO:0000256" key="5">
    <source>
        <dbReference type="ARBA" id="ARBA00022824"/>
    </source>
</evidence>
<protein>
    <recommendedName>
        <fullName evidence="8">Mannosyltransferase</fullName>
        <ecNumber evidence="8">2.4.1.-</ecNumber>
    </recommendedName>
</protein>
<dbReference type="GO" id="GO:0000026">
    <property type="term" value="F:alpha-1,2-mannosyltransferase activity"/>
    <property type="evidence" value="ECO:0007669"/>
    <property type="project" value="TreeGrafter"/>
</dbReference>
<evidence type="ECO:0000256" key="7">
    <source>
        <dbReference type="ARBA" id="ARBA00023136"/>
    </source>
</evidence>
<dbReference type="Proteomes" id="UP000039865">
    <property type="component" value="Unassembled WGS sequence"/>
</dbReference>
<keyword evidence="2 8" id="KW-0328">Glycosyltransferase</keyword>
<comment type="subcellular location">
    <subcellularLocation>
        <location evidence="1 8">Endoplasmic reticulum membrane</location>
        <topology evidence="1 8">Multi-pass membrane protein</topology>
    </subcellularLocation>
</comment>
<dbReference type="GO" id="GO:0006506">
    <property type="term" value="P:GPI anchor biosynthetic process"/>
    <property type="evidence" value="ECO:0007669"/>
    <property type="project" value="TreeGrafter"/>
</dbReference>
<keyword evidence="10" id="KW-1185">Reference proteome</keyword>
<sequence>MSTKYTDTIDSDFKGEDTFEKYIPFWRKTDLDNATNRYLLIMMRFFQAVYMTQNMVHPDEYWQSIEVAYDHVYGGVELPWEWHPKYRLRSTLYPYYLISFLSLIKFLQIDYAIVVRLYPYVAHSLLVILSDQYLWKVGLKTVGRNATRIGFIFYVTNRVYNEVIIRCFGNSVEAISYIIAFNYFLDVKDKFNKTTAIMTALISLSFMIRSTSPIGWIPLLLLKIVQDKSFFAFLKAGFFIAIPLVTFCIYLDTTFYGEFTVTGYNFLKVNILEGVSRYFGTEPPYYYVFVFLPLYFTSAYPSLIYAIYNYYKECSQKKQTPYMVYMTLFYVLIFSLIAHKEYRFMQPIIPFCFLMLGYLYANSVKNYGKIVRTLLWLHIIEQLVTYVIIHNFHFRQWETMRDLADMEEAPHSIFSMQKADLPYYSWTHRKSYGEGKNRTELILYKKDPPAARMLSGVPYQVLHDHDYNGCLQMIDDIEQGIVRPQYIITFEFLCSNNFYCWQVCQKKFDSLGYYTLYKSYKPHMDVVHSRLTIYWRTRYLYKLKDEYEPYGIKGPKSHLKNQQ</sequence>
<gene>
    <name evidence="9" type="primary">Contig4056.g4338</name>
    <name evidence="9" type="ORF">STYLEM_5854</name>
</gene>
<feature type="transmembrane region" description="Helical" evidence="8">
    <location>
        <begin position="197"/>
        <end position="221"/>
    </location>
</feature>